<proteinExistence type="predicted"/>
<dbReference type="AlphaFoldDB" id="A0A0B7G0R3"/>
<evidence type="ECO:0000313" key="2">
    <source>
        <dbReference type="Proteomes" id="UP000059188"/>
    </source>
</evidence>
<organism evidence="1 2">
    <name type="scientific">Thanatephorus cucumeris (strain AG1-IB / isolate 7/3/14)</name>
    <name type="common">Lettuce bottom rot fungus</name>
    <name type="synonym">Rhizoctonia solani</name>
    <dbReference type="NCBI Taxonomy" id="1108050"/>
    <lineage>
        <taxon>Eukaryota</taxon>
        <taxon>Fungi</taxon>
        <taxon>Dikarya</taxon>
        <taxon>Basidiomycota</taxon>
        <taxon>Agaricomycotina</taxon>
        <taxon>Agaricomycetes</taxon>
        <taxon>Cantharellales</taxon>
        <taxon>Ceratobasidiaceae</taxon>
        <taxon>Rhizoctonia</taxon>
        <taxon>Rhizoctonia solani AG-1</taxon>
    </lineage>
</organism>
<protein>
    <submittedName>
        <fullName evidence="1">Uncharacterized protein</fullName>
    </submittedName>
</protein>
<dbReference type="EMBL" id="LN679106">
    <property type="protein sequence ID" value="CEL62694.1"/>
    <property type="molecule type" value="Genomic_DNA"/>
</dbReference>
<sequence>MLRAEIELTTVVGAVPAPIAPGSCLGFPLVVRSYRDVLAVPRPLHNSFYFSPTTSVASNYSRLSRAPVAADRYACHRYATFVSSA</sequence>
<keyword evidence="2" id="KW-1185">Reference proteome</keyword>
<dbReference type="Proteomes" id="UP000059188">
    <property type="component" value="Unassembled WGS sequence"/>
</dbReference>
<gene>
    <name evidence="1" type="ORF">RSOLAG1IB_05050</name>
</gene>
<evidence type="ECO:0000313" key="1">
    <source>
        <dbReference type="EMBL" id="CEL62694.1"/>
    </source>
</evidence>
<reference evidence="1 2" key="1">
    <citation type="submission" date="2014-11" db="EMBL/GenBank/DDBJ databases">
        <authorList>
            <person name="Wibberg Daniel"/>
        </authorList>
    </citation>
    <scope>NUCLEOTIDE SEQUENCE [LARGE SCALE GENOMIC DNA]</scope>
    <source>
        <strain evidence="1">Rhizoctonia solani AG1-IB 7/3/14</strain>
    </source>
</reference>
<accession>A0A0B7G0R3</accession>
<name>A0A0B7G0R3_THACB</name>